<evidence type="ECO:0000259" key="14">
    <source>
        <dbReference type="PROSITE" id="PS50198"/>
    </source>
</evidence>
<feature type="domain" description="PpiC" evidence="14">
    <location>
        <begin position="255"/>
        <end position="356"/>
    </location>
</feature>
<evidence type="ECO:0000256" key="10">
    <source>
        <dbReference type="ARBA" id="ARBA00042775"/>
    </source>
</evidence>
<proteinExistence type="inferred from homology"/>
<dbReference type="GO" id="GO:0005886">
    <property type="term" value="C:plasma membrane"/>
    <property type="evidence" value="ECO:0007669"/>
    <property type="project" value="UniProtKB-SubCell"/>
</dbReference>
<dbReference type="InterPro" id="IPR027304">
    <property type="entry name" value="Trigger_fact/SurA_dom_sf"/>
</dbReference>
<keyword evidence="7" id="KW-0143">Chaperone</keyword>
<evidence type="ECO:0000256" key="3">
    <source>
        <dbReference type="ARBA" id="ARBA00022519"/>
    </source>
</evidence>
<evidence type="ECO:0000256" key="9">
    <source>
        <dbReference type="ARBA" id="ARBA00040743"/>
    </source>
</evidence>
<dbReference type="InterPro" id="IPR046357">
    <property type="entry name" value="PPIase_dom_sf"/>
</dbReference>
<evidence type="ECO:0000256" key="6">
    <source>
        <dbReference type="ARBA" id="ARBA00023136"/>
    </source>
</evidence>
<feature type="transmembrane region" description="Helical" evidence="13">
    <location>
        <begin position="12"/>
        <end position="30"/>
    </location>
</feature>
<evidence type="ECO:0000256" key="13">
    <source>
        <dbReference type="SAM" id="Phobius"/>
    </source>
</evidence>
<dbReference type="Gene3D" id="3.10.50.40">
    <property type="match status" value="1"/>
</dbReference>
<keyword evidence="5 13" id="KW-1133">Transmembrane helix</keyword>
<dbReference type="Gene3D" id="1.10.4030.10">
    <property type="entry name" value="Porin chaperone SurA, peptide-binding domain"/>
    <property type="match status" value="1"/>
</dbReference>
<feature type="region of interest" description="Disordered" evidence="12">
    <location>
        <begin position="296"/>
        <end position="317"/>
    </location>
</feature>
<dbReference type="EMBL" id="QJPH01000294">
    <property type="protein sequence ID" value="PZN79663.1"/>
    <property type="molecule type" value="Genomic_DNA"/>
</dbReference>
<keyword evidence="4 13" id="KW-0812">Transmembrane</keyword>
<dbReference type="Proteomes" id="UP000249396">
    <property type="component" value="Unassembled WGS sequence"/>
</dbReference>
<evidence type="ECO:0000256" key="1">
    <source>
        <dbReference type="ARBA" id="ARBA00004382"/>
    </source>
</evidence>
<dbReference type="PROSITE" id="PS01096">
    <property type="entry name" value="PPIC_PPIASE_1"/>
    <property type="match status" value="1"/>
</dbReference>
<comment type="subcellular location">
    <subcellularLocation>
        <location evidence="1">Cell inner membrane</location>
        <topology evidence="1">Single-pass type II membrane protein</topology>
        <orientation evidence="1">Periplasmic side</orientation>
    </subcellularLocation>
</comment>
<keyword evidence="3" id="KW-0997">Cell inner membrane</keyword>
<evidence type="ECO:0000313" key="15">
    <source>
        <dbReference type="EMBL" id="PZN79663.1"/>
    </source>
</evidence>
<dbReference type="PROSITE" id="PS50198">
    <property type="entry name" value="PPIC_PPIASE_2"/>
    <property type="match status" value="1"/>
</dbReference>
<dbReference type="GO" id="GO:0003755">
    <property type="term" value="F:peptidyl-prolyl cis-trans isomerase activity"/>
    <property type="evidence" value="ECO:0007669"/>
    <property type="project" value="UniProtKB-KW"/>
</dbReference>
<protein>
    <recommendedName>
        <fullName evidence="9">Periplasmic chaperone PpiD</fullName>
    </recommendedName>
    <alternativeName>
        <fullName evidence="10">Periplasmic folding chaperone</fullName>
    </alternativeName>
</protein>
<keyword evidence="11 15" id="KW-0413">Isomerase</keyword>
<keyword evidence="11" id="KW-0697">Rotamase</keyword>
<evidence type="ECO:0000313" key="16">
    <source>
        <dbReference type="Proteomes" id="UP000249396"/>
    </source>
</evidence>
<comment type="similarity">
    <text evidence="8">Belongs to the PpiD chaperone family.</text>
</comment>
<dbReference type="SUPFAM" id="SSF109998">
    <property type="entry name" value="Triger factor/SurA peptide-binding domain-like"/>
    <property type="match status" value="1"/>
</dbReference>
<dbReference type="Pfam" id="PF13624">
    <property type="entry name" value="SurA_N_3"/>
    <property type="match status" value="1"/>
</dbReference>
<accession>A0A2W4R8A0</accession>
<comment type="caution">
    <text evidence="15">The sequence shown here is derived from an EMBL/GenBank/DDBJ whole genome shotgun (WGS) entry which is preliminary data.</text>
</comment>
<dbReference type="AlphaFoldDB" id="A0A2W4R8A0"/>
<organism evidence="15 16">
    <name type="scientific">Candidatus Methylumidiphilus alinenensis</name>
    <dbReference type="NCBI Taxonomy" id="2202197"/>
    <lineage>
        <taxon>Bacteria</taxon>
        <taxon>Pseudomonadati</taxon>
        <taxon>Pseudomonadota</taxon>
        <taxon>Gammaproteobacteria</taxon>
        <taxon>Methylococcales</taxon>
        <taxon>Candidatus Methylumidiphilus</taxon>
    </lineage>
</organism>
<name>A0A2W4R8A0_9GAMM</name>
<keyword evidence="6 13" id="KW-0472">Membrane</keyword>
<evidence type="ECO:0000256" key="11">
    <source>
        <dbReference type="PROSITE-ProRule" id="PRU00278"/>
    </source>
</evidence>
<evidence type="ECO:0000256" key="4">
    <source>
        <dbReference type="ARBA" id="ARBA00022692"/>
    </source>
</evidence>
<dbReference type="Pfam" id="PF00639">
    <property type="entry name" value="Rotamase"/>
    <property type="match status" value="1"/>
</dbReference>
<dbReference type="InterPro" id="IPR052029">
    <property type="entry name" value="PpiD_chaperone"/>
</dbReference>
<dbReference type="PANTHER" id="PTHR47529">
    <property type="entry name" value="PEPTIDYL-PROLYL CIS-TRANS ISOMERASE D"/>
    <property type="match status" value="1"/>
</dbReference>
<evidence type="ECO:0000256" key="8">
    <source>
        <dbReference type="ARBA" id="ARBA00038408"/>
    </source>
</evidence>
<evidence type="ECO:0000256" key="7">
    <source>
        <dbReference type="ARBA" id="ARBA00023186"/>
    </source>
</evidence>
<dbReference type="SUPFAM" id="SSF54534">
    <property type="entry name" value="FKBP-like"/>
    <property type="match status" value="1"/>
</dbReference>
<gene>
    <name evidence="15" type="ORF">DM484_11085</name>
</gene>
<evidence type="ECO:0000256" key="12">
    <source>
        <dbReference type="SAM" id="MobiDB-lite"/>
    </source>
</evidence>
<evidence type="ECO:0000256" key="2">
    <source>
        <dbReference type="ARBA" id="ARBA00022475"/>
    </source>
</evidence>
<evidence type="ECO:0000256" key="5">
    <source>
        <dbReference type="ARBA" id="ARBA00022989"/>
    </source>
</evidence>
<dbReference type="PANTHER" id="PTHR47529:SF1">
    <property type="entry name" value="PERIPLASMIC CHAPERONE PPID"/>
    <property type="match status" value="1"/>
</dbReference>
<dbReference type="InterPro" id="IPR000297">
    <property type="entry name" value="PPIase_PpiC"/>
</dbReference>
<sequence length="627" mass="69577">MLQAIRDKAHGIFAWVMLLFVGIPFGLWGINNYFNGGKEKPIAVVGEREILEKDVNRAYENLVARMGSSDYDDKQLRHEALEQVINMELINQASRKEGLAVSEAEIRGYVQSQPYFQSEGKFDKDRLNSVLASQGMSPPQFAAQVKEQMLNEQFVRGITDTAIVTKRQLENFYRFRNQERQVEYFTIPLKKADAEIQDKDIEAYYQENKSQFQNPEKVSVEYVSLSIDDISGDFKPTEEELKNLYEEQKAQYGTPEQRKVSHILIAADMDKEDEAKAAQTKAEALRARLSKGEDFSALAKESSDDKESAVKGGDLGLNTKEATHPDLANTAFALAKGEVSQPVKTKFGYDLIKVTELIPATTKKFEDVRAELEKNYRRNAAENKFYEAKQKLDEMSFEHKDSLEPLAKNLNLKIAQTGFFTREAGDGEAADALFRNAAFAPEVLEGNNGAALEIGTDKVYVLHLKDHQPASDKQLAEIKGEIKARLLDKMAQDATRKQAEQLLADVQKGKSLADAAKSIGAALNKASVKLAGKSDLPPALLKAVNKSPRPSAGKPSASLATLDKGVQAVFVLTEVKDGTLASVDPKELEMAKEYLGKNAGQAEFNAYLDYLRGKIGVEVSDQSKQLN</sequence>
<keyword evidence="2" id="KW-1003">Cell membrane</keyword>
<dbReference type="InterPro" id="IPR023058">
    <property type="entry name" value="PPIase_PpiC_CS"/>
</dbReference>
<reference evidence="15 16" key="1">
    <citation type="journal article" date="2018" name="Aquat. Microb. Ecol.">
        <title>Gammaproteobacterial methanotrophs dominate.</title>
        <authorList>
            <person name="Rissanen A.J."/>
            <person name="Saarenheimo J."/>
            <person name="Tiirola M."/>
            <person name="Peura S."/>
            <person name="Aalto S.L."/>
            <person name="Karvinen A."/>
            <person name="Nykanen H."/>
        </authorList>
    </citation>
    <scope>NUCLEOTIDE SEQUENCE [LARGE SCALE GENOMIC DNA]</scope>
    <source>
        <strain evidence="15">AMbin10</strain>
    </source>
</reference>